<evidence type="ECO:0000256" key="10">
    <source>
        <dbReference type="HAMAP-Rule" id="MF_00255"/>
    </source>
</evidence>
<dbReference type="Pfam" id="PF05746">
    <property type="entry name" value="DALR_1"/>
    <property type="match status" value="1"/>
</dbReference>
<dbReference type="EC" id="6.1.1.14" evidence="10"/>
<name>A0A075LQT7_9BACI</name>
<dbReference type="InterPro" id="IPR008909">
    <property type="entry name" value="DALR_anticod-bd"/>
</dbReference>
<evidence type="ECO:0000256" key="8">
    <source>
        <dbReference type="ARBA" id="ARBA00023146"/>
    </source>
</evidence>
<dbReference type="GO" id="GO:0006420">
    <property type="term" value="P:arginyl-tRNA aminoacylation"/>
    <property type="evidence" value="ECO:0007669"/>
    <property type="project" value="InterPro"/>
</dbReference>
<keyword evidence="5 10" id="KW-0547">Nucleotide-binding</keyword>
<dbReference type="RefSeq" id="WP_038561403.1">
    <property type="nucleotide sequence ID" value="NZ_CP008876.1"/>
</dbReference>
<dbReference type="PROSITE" id="PS50861">
    <property type="entry name" value="AA_TRNA_LIGASE_II_GLYAB"/>
    <property type="match status" value="1"/>
</dbReference>
<evidence type="ECO:0000256" key="3">
    <source>
        <dbReference type="ARBA" id="ARBA00022490"/>
    </source>
</evidence>
<evidence type="ECO:0000256" key="7">
    <source>
        <dbReference type="ARBA" id="ARBA00022917"/>
    </source>
</evidence>
<evidence type="ECO:0000256" key="2">
    <source>
        <dbReference type="ARBA" id="ARBA00008226"/>
    </source>
</evidence>
<dbReference type="GO" id="GO:0005524">
    <property type="term" value="F:ATP binding"/>
    <property type="evidence" value="ECO:0007669"/>
    <property type="project" value="UniProtKB-UniRule"/>
</dbReference>
<keyword evidence="3 10" id="KW-0963">Cytoplasm</keyword>
<gene>
    <name evidence="10" type="primary">glyS</name>
    <name evidence="12" type="ORF">GZ22_09380</name>
</gene>
<feature type="domain" description="DALR anticodon binding" evidence="11">
    <location>
        <begin position="583"/>
        <end position="679"/>
    </location>
</feature>
<dbReference type="PRINTS" id="PR01045">
    <property type="entry name" value="TRNASYNTHGB"/>
</dbReference>
<evidence type="ECO:0000256" key="4">
    <source>
        <dbReference type="ARBA" id="ARBA00022598"/>
    </source>
</evidence>
<comment type="similarity">
    <text evidence="2 10">Belongs to the class-II aminoacyl-tRNA synthetase family.</text>
</comment>
<dbReference type="OrthoDB" id="9775440at2"/>
<dbReference type="GO" id="GO:0006426">
    <property type="term" value="P:glycyl-tRNA aminoacylation"/>
    <property type="evidence" value="ECO:0007669"/>
    <property type="project" value="UniProtKB-UniRule"/>
</dbReference>
<dbReference type="InterPro" id="IPR015944">
    <property type="entry name" value="Gly-tRNA-synth_bsu"/>
</dbReference>
<comment type="subcellular location">
    <subcellularLocation>
        <location evidence="1 10">Cytoplasm</location>
    </subcellularLocation>
</comment>
<keyword evidence="7 10" id="KW-0648">Protein biosynthesis</keyword>
<keyword evidence="4 10" id="KW-0436">Ligase</keyword>
<dbReference type="GO" id="GO:0004814">
    <property type="term" value="F:arginine-tRNA ligase activity"/>
    <property type="evidence" value="ECO:0007669"/>
    <property type="project" value="InterPro"/>
</dbReference>
<evidence type="ECO:0000256" key="6">
    <source>
        <dbReference type="ARBA" id="ARBA00022840"/>
    </source>
</evidence>
<dbReference type="KEGG" id="tap:GZ22_09380"/>
<sequence>MQNKDVLFEIGLEEMPARFLPGTIEQLETKTTAWLNELGLSFEKVLVHATPRRVAVTILSLSDKQPDIEEEVKGPALRIAKDEAGQWSKAAQGFTRGQGATVEDIFTKDVDGTEYIYVKKFVKGQHAADLLPSFKDVLLSLHFPKNMRWGSGNLRYARPIRWIVALYDESVIPMEIAGTESSNLTYGHRFLGKTATIDNPAAYASVLEEQFVIVDQKKRQQMIIDGIRQLETANGWHIPIDEDLLEEVLYLVEYPTVFHGDFAASFLDLPQEVLITSMKEHQRYFPVTDPSGQLLPHFIGVRNGNSDHLENVARGNEKVLRARLQDAEFFFAEDKAQPIEKAQEKLAKMVYQVELGTLQDKVDRVTKIAKMISEAAAIDKETAARAERAASIAKFDLVTNMVNEFTELQGIMGEKYARHFGEADSVAQAIREQYMPLSSHGALPESVEGTIVSIADKLDTIVGSMVIGNVPTGSQDPYGLRRQAIGIIQMLLKTDWQITVEEIVDRTVKLFEQQALPTVEKNTYTEDIRNFFKQRASQLLKEEGISHDVVEAVLSVQIGNYPYTLAKAKTLQVLRQDENFKPVQEALGRVINLAKKGADQGVEEALFENEYEKQLYSMLNQNKTAYMEAASNRQAKEALDTLAAFADTIHAFFDHTMVMAEDEKLKTNRLSLLNQLAALILSYADVTKVQWKQVQ</sequence>
<dbReference type="EMBL" id="CP008876">
    <property type="protein sequence ID" value="AIF66828.1"/>
    <property type="molecule type" value="Genomic_DNA"/>
</dbReference>
<dbReference type="SUPFAM" id="SSF109604">
    <property type="entry name" value="HD-domain/PDEase-like"/>
    <property type="match status" value="1"/>
</dbReference>
<keyword evidence="8 10" id="KW-0030">Aminoacyl-tRNA synthetase</keyword>
<evidence type="ECO:0000313" key="13">
    <source>
        <dbReference type="Proteomes" id="UP000027980"/>
    </source>
</evidence>
<dbReference type="InterPro" id="IPR009080">
    <property type="entry name" value="tRNAsynth_Ia_anticodon-bd"/>
</dbReference>
<reference evidence="12 13" key="1">
    <citation type="submission" date="2014-07" db="EMBL/GenBank/DDBJ databases">
        <title>Complete genome sequence of a moderately halophilic bacterium Terribacillus aidingensis MP602, isolated from Cryptomeria fortunei in Tianmu mountain in China.</title>
        <authorList>
            <person name="Wang Y."/>
            <person name="Lu P."/>
            <person name="Zhang L."/>
        </authorList>
    </citation>
    <scope>NUCLEOTIDE SEQUENCE [LARGE SCALE GENOMIC DNA]</scope>
    <source>
        <strain evidence="12 13">MP602</strain>
    </source>
</reference>
<evidence type="ECO:0000256" key="9">
    <source>
        <dbReference type="ARBA" id="ARBA00047937"/>
    </source>
</evidence>
<dbReference type="AlphaFoldDB" id="A0A075LQT7"/>
<dbReference type="GO" id="GO:0005829">
    <property type="term" value="C:cytosol"/>
    <property type="evidence" value="ECO:0007669"/>
    <property type="project" value="TreeGrafter"/>
</dbReference>
<evidence type="ECO:0000256" key="1">
    <source>
        <dbReference type="ARBA" id="ARBA00004496"/>
    </source>
</evidence>
<evidence type="ECO:0000256" key="5">
    <source>
        <dbReference type="ARBA" id="ARBA00022741"/>
    </source>
</evidence>
<protein>
    <recommendedName>
        <fullName evidence="10">Glycine--tRNA ligase beta subunit</fullName>
        <ecNumber evidence="10">6.1.1.14</ecNumber>
    </recommendedName>
    <alternativeName>
        <fullName evidence="10">Glycyl-tRNA synthetase beta subunit</fullName>
        <shortName evidence="10">GlyRS</shortName>
    </alternativeName>
</protein>
<dbReference type="GO" id="GO:0004820">
    <property type="term" value="F:glycine-tRNA ligase activity"/>
    <property type="evidence" value="ECO:0007669"/>
    <property type="project" value="UniProtKB-UniRule"/>
</dbReference>
<dbReference type="HOGENOM" id="CLU_007220_2_2_9"/>
<dbReference type="HAMAP" id="MF_00255">
    <property type="entry name" value="Gly_tRNA_synth_beta"/>
    <property type="match status" value="1"/>
</dbReference>
<organism evidence="12 13">
    <name type="scientific">Terribacillus saccharophilus</name>
    <dbReference type="NCBI Taxonomy" id="361277"/>
    <lineage>
        <taxon>Bacteria</taxon>
        <taxon>Bacillati</taxon>
        <taxon>Bacillota</taxon>
        <taxon>Bacilli</taxon>
        <taxon>Bacillales</taxon>
        <taxon>Bacillaceae</taxon>
        <taxon>Terribacillus</taxon>
    </lineage>
</organism>
<dbReference type="Proteomes" id="UP000027980">
    <property type="component" value="Chromosome"/>
</dbReference>
<keyword evidence="6 10" id="KW-0067">ATP-binding</keyword>
<dbReference type="NCBIfam" id="TIGR00211">
    <property type="entry name" value="glyS"/>
    <property type="match status" value="1"/>
</dbReference>
<comment type="subunit">
    <text evidence="10">Tetramer of two alpha and two beta subunits.</text>
</comment>
<comment type="catalytic activity">
    <reaction evidence="9 10">
        <text>tRNA(Gly) + glycine + ATP = glycyl-tRNA(Gly) + AMP + diphosphate</text>
        <dbReference type="Rhea" id="RHEA:16013"/>
        <dbReference type="Rhea" id="RHEA-COMP:9664"/>
        <dbReference type="Rhea" id="RHEA-COMP:9683"/>
        <dbReference type="ChEBI" id="CHEBI:30616"/>
        <dbReference type="ChEBI" id="CHEBI:33019"/>
        <dbReference type="ChEBI" id="CHEBI:57305"/>
        <dbReference type="ChEBI" id="CHEBI:78442"/>
        <dbReference type="ChEBI" id="CHEBI:78522"/>
        <dbReference type="ChEBI" id="CHEBI:456215"/>
        <dbReference type="EC" id="6.1.1.14"/>
    </reaction>
</comment>
<dbReference type="Gene3D" id="1.10.730.10">
    <property type="entry name" value="Isoleucyl-tRNA Synthetase, Domain 1"/>
    <property type="match status" value="1"/>
</dbReference>
<dbReference type="Pfam" id="PF02092">
    <property type="entry name" value="tRNA_synt_2f"/>
    <property type="match status" value="1"/>
</dbReference>
<evidence type="ECO:0000259" key="11">
    <source>
        <dbReference type="Pfam" id="PF05746"/>
    </source>
</evidence>
<dbReference type="SUPFAM" id="SSF47323">
    <property type="entry name" value="Anticodon-binding domain of a subclass of class I aminoacyl-tRNA synthetases"/>
    <property type="match status" value="1"/>
</dbReference>
<dbReference type="GeneID" id="34220652"/>
<dbReference type="PANTHER" id="PTHR30075">
    <property type="entry name" value="GLYCYL-TRNA SYNTHETASE"/>
    <property type="match status" value="1"/>
</dbReference>
<evidence type="ECO:0000313" key="12">
    <source>
        <dbReference type="EMBL" id="AIF66828.1"/>
    </source>
</evidence>
<dbReference type="InterPro" id="IPR006194">
    <property type="entry name" value="Gly-tRNA-synth_heterodimer"/>
</dbReference>
<proteinExistence type="inferred from homology"/>
<accession>A0A075LQT7</accession>
<dbReference type="PANTHER" id="PTHR30075:SF2">
    <property type="entry name" value="GLYCINE--TRNA LIGASE, CHLOROPLASTIC_MITOCHONDRIAL 2"/>
    <property type="match status" value="1"/>
</dbReference>